<sequence length="304" mass="33749">MAIGDVFEVTEGDCTDLYYLDTGMYDTEQYGSVYILDAERPAVVDTGIGTNHELLFDALDEVGIGEDELEFILPTHVHLDHAGGAGFLAERYPNATVLTHDIGVPHLIDPSRLVAGTKAAVDEQWQYYVEPKPVPEDRIEGIEGGDSIDLGDRTLDVLHAPGHAPHQTIFHDDGDDVVFTADAAGIFVPQTGRVRQTTPPSQFDLDQCLTDAETIVQRDPEVLCFGHFGPVHYSEDLLSGYKRTLVEWVEAVREKRDELADDEAVIEYFVEHSRMVEVWGAEKARAEERLNTKGVLGYLNHAED</sequence>
<reference evidence="2 3" key="1">
    <citation type="journal article" date="2019" name="Int. J. Syst. Evol. Microbiol.">
        <title>The Global Catalogue of Microorganisms (GCM) 10K type strain sequencing project: providing services to taxonomists for standard genome sequencing and annotation.</title>
        <authorList>
            <consortium name="The Broad Institute Genomics Platform"/>
            <consortium name="The Broad Institute Genome Sequencing Center for Infectious Disease"/>
            <person name="Wu L."/>
            <person name="Ma J."/>
        </authorList>
    </citation>
    <scope>NUCLEOTIDE SEQUENCE [LARGE SCALE GENOMIC DNA]</scope>
    <source>
        <strain evidence="2 3">CGMCC 1.12237</strain>
    </source>
</reference>
<organism evidence="2 3">
    <name type="scientific">Salinirubrum litoreum</name>
    <dbReference type="NCBI Taxonomy" id="1126234"/>
    <lineage>
        <taxon>Archaea</taxon>
        <taxon>Methanobacteriati</taxon>
        <taxon>Methanobacteriota</taxon>
        <taxon>Stenosarchaea group</taxon>
        <taxon>Halobacteria</taxon>
        <taxon>Halobacteriales</taxon>
        <taxon>Haloferacaceae</taxon>
        <taxon>Salinirubrum</taxon>
    </lineage>
</organism>
<keyword evidence="3" id="KW-1185">Reference proteome</keyword>
<dbReference type="InterPro" id="IPR050855">
    <property type="entry name" value="NDM-1-like"/>
</dbReference>
<feature type="domain" description="Metallo-beta-lactamase" evidence="1">
    <location>
        <begin position="30"/>
        <end position="227"/>
    </location>
</feature>
<evidence type="ECO:0000259" key="1">
    <source>
        <dbReference type="SMART" id="SM00849"/>
    </source>
</evidence>
<dbReference type="CDD" id="cd07726">
    <property type="entry name" value="ST1585-like_MBL-fold"/>
    <property type="match status" value="1"/>
</dbReference>
<dbReference type="Gene3D" id="3.60.15.10">
    <property type="entry name" value="Ribonuclease Z/Hydroxyacylglutathione hydrolase-like"/>
    <property type="match status" value="1"/>
</dbReference>
<dbReference type="Pfam" id="PF00753">
    <property type="entry name" value="Lactamase_B"/>
    <property type="match status" value="1"/>
</dbReference>
<dbReference type="PANTHER" id="PTHR42951">
    <property type="entry name" value="METALLO-BETA-LACTAMASE DOMAIN-CONTAINING"/>
    <property type="match status" value="1"/>
</dbReference>
<name>A0ABD5RET0_9EURY</name>
<dbReference type="InterPro" id="IPR001279">
    <property type="entry name" value="Metallo-B-lactamas"/>
</dbReference>
<dbReference type="PANTHER" id="PTHR42951:SF4">
    <property type="entry name" value="ACYL-COENZYME A THIOESTERASE MBLAC2"/>
    <property type="match status" value="1"/>
</dbReference>
<accession>A0ABD5RET0</accession>
<evidence type="ECO:0000313" key="3">
    <source>
        <dbReference type="Proteomes" id="UP001596201"/>
    </source>
</evidence>
<dbReference type="SUPFAM" id="SSF56281">
    <property type="entry name" value="Metallo-hydrolase/oxidoreductase"/>
    <property type="match status" value="1"/>
</dbReference>
<dbReference type="SMART" id="SM00849">
    <property type="entry name" value="Lactamase_B"/>
    <property type="match status" value="1"/>
</dbReference>
<dbReference type="InterPro" id="IPR037482">
    <property type="entry name" value="ST1585_MBL-fold"/>
</dbReference>
<dbReference type="EMBL" id="JBHSKX010000002">
    <property type="protein sequence ID" value="MFC5368468.1"/>
    <property type="molecule type" value="Genomic_DNA"/>
</dbReference>
<evidence type="ECO:0000313" key="2">
    <source>
        <dbReference type="EMBL" id="MFC5368468.1"/>
    </source>
</evidence>
<dbReference type="Proteomes" id="UP001596201">
    <property type="component" value="Unassembled WGS sequence"/>
</dbReference>
<gene>
    <name evidence="2" type="ORF">ACFPJ5_16185</name>
</gene>
<dbReference type="AlphaFoldDB" id="A0ABD5RET0"/>
<proteinExistence type="predicted"/>
<comment type="caution">
    <text evidence="2">The sequence shown here is derived from an EMBL/GenBank/DDBJ whole genome shotgun (WGS) entry which is preliminary data.</text>
</comment>
<dbReference type="RefSeq" id="WP_227230743.1">
    <property type="nucleotide sequence ID" value="NZ_JAJCVJ010000002.1"/>
</dbReference>
<dbReference type="InterPro" id="IPR036866">
    <property type="entry name" value="RibonucZ/Hydroxyglut_hydro"/>
</dbReference>
<protein>
    <submittedName>
        <fullName evidence="2">MBL fold metallo-hydrolase</fullName>
    </submittedName>
</protein>